<evidence type="ECO:0000256" key="22">
    <source>
        <dbReference type="PIRSR" id="PIRSR000006-1"/>
    </source>
</evidence>
<feature type="domain" description="Cytochrome c" evidence="25">
    <location>
        <begin position="108"/>
        <end position="197"/>
    </location>
</feature>
<dbReference type="Pfam" id="PF13442">
    <property type="entry name" value="Cytochrome_CBB3"/>
    <property type="match status" value="1"/>
</dbReference>
<dbReference type="PIRSF" id="PIRSF000006">
    <property type="entry name" value="Cbb3-Cox_fixP"/>
    <property type="match status" value="1"/>
</dbReference>
<keyword evidence="27" id="KW-1185">Reference proteome</keyword>
<feature type="transmembrane region" description="Helical" evidence="24">
    <location>
        <begin position="33"/>
        <end position="50"/>
    </location>
</feature>
<keyword evidence="6 21" id="KW-1003">Cell membrane</keyword>
<feature type="binding site" description="covalent" evidence="23">
    <location>
        <position position="224"/>
    </location>
    <ligand>
        <name>heme c</name>
        <dbReference type="ChEBI" id="CHEBI:61717"/>
        <label>2</label>
    </ligand>
</feature>
<feature type="binding site" description="axial binding residue" evidence="22">
    <location>
        <position position="125"/>
    </location>
    <ligand>
        <name>heme c</name>
        <dbReference type="ChEBI" id="CHEBI:61717"/>
        <label>1</label>
    </ligand>
    <ligandPart>
        <name>Fe</name>
        <dbReference type="ChEBI" id="CHEBI:18248"/>
    </ligandPart>
</feature>
<dbReference type="GO" id="GO:0009055">
    <property type="term" value="F:electron transfer activity"/>
    <property type="evidence" value="ECO:0007669"/>
    <property type="project" value="InterPro"/>
</dbReference>
<evidence type="ECO:0000256" key="9">
    <source>
        <dbReference type="ARBA" id="ARBA00022660"/>
    </source>
</evidence>
<evidence type="ECO:0000256" key="14">
    <source>
        <dbReference type="ARBA" id="ARBA00022982"/>
    </source>
</evidence>
<keyword evidence="5 21" id="KW-0813">Transport</keyword>
<evidence type="ECO:0000256" key="16">
    <source>
        <dbReference type="ARBA" id="ARBA00023002"/>
    </source>
</evidence>
<dbReference type="NCBIfam" id="TIGR00782">
    <property type="entry name" value="ccoP"/>
    <property type="match status" value="1"/>
</dbReference>
<dbReference type="PRINTS" id="PR00605">
    <property type="entry name" value="CYTCHROMECIC"/>
</dbReference>
<keyword evidence="9 21" id="KW-0679">Respiratory chain</keyword>
<dbReference type="InterPro" id="IPR008168">
    <property type="entry name" value="Cyt_C_IC"/>
</dbReference>
<evidence type="ECO:0000256" key="21">
    <source>
        <dbReference type="PIRNR" id="PIRNR000006"/>
    </source>
</evidence>
<dbReference type="PANTHER" id="PTHR33751">
    <property type="entry name" value="CBB3-TYPE CYTOCHROME C OXIDASE SUBUNIT FIXP"/>
    <property type="match status" value="1"/>
</dbReference>
<feature type="binding site" description="axial binding residue" evidence="22">
    <location>
        <position position="266"/>
    </location>
    <ligand>
        <name>heme c</name>
        <dbReference type="ChEBI" id="CHEBI:61717"/>
        <label>1</label>
    </ligand>
    <ligandPart>
        <name>Fe</name>
        <dbReference type="ChEBI" id="CHEBI:18248"/>
    </ligandPart>
</feature>
<feature type="binding site" description="axial binding residue" evidence="22">
    <location>
        <position position="172"/>
    </location>
    <ligand>
        <name>heme c</name>
        <dbReference type="ChEBI" id="CHEBI:61717"/>
        <label>2</label>
    </ligand>
    <ligandPart>
        <name>Fe</name>
        <dbReference type="ChEBI" id="CHEBI:18248"/>
    </ligandPart>
</feature>
<keyword evidence="18 21" id="KW-0406">Ion transport</keyword>
<evidence type="ECO:0000313" key="27">
    <source>
        <dbReference type="Proteomes" id="UP001156140"/>
    </source>
</evidence>
<keyword evidence="12" id="KW-0677">Repeat</keyword>
<keyword evidence="15 24" id="KW-1133">Transmembrane helix</keyword>
<keyword evidence="13 21" id="KW-0375">Hydrogen ion transport</keyword>
<accession>A0AA41UGY5</accession>
<dbReference type="PROSITE" id="PS51007">
    <property type="entry name" value="CYTC"/>
    <property type="match status" value="2"/>
</dbReference>
<dbReference type="AlphaFoldDB" id="A0AA41UGY5"/>
<sequence length="294" mass="31712">MSVKERDPVTGHITTGHEWNGIKELNTPVPKPVWAFLIGASAFAIAWTVLMPSWPGVSGYFGGLLGADQHKAVAESIVEATDAKASWTDTIVSGSYKDLLANDDAMKFVRVGGKTLFGDNCAACHGLNAQGNPGYPNIAQAPTLWGSDPETIAETIRVGINSQHPDTRVSQMLAFGRDQMLTLPQVDQVAHYVLTLSDPAKAAQMTPEALAEGKQIFADNCSSCHGDDGKGLPDSGAADLTDQFWIYGGDFDTVRATIYSGRQGHMPSWEGRLSDYQRKLLALYVLDLRSKEAQ</sequence>
<comment type="function">
    <text evidence="20">C-type cytochrome. Part of the cbb3-type cytochrome c oxidase complex. FixP subunit is required for transferring electrons from donor cytochrome c via its heme groups to FixO subunit. From there, electrons are shuttled to the catalytic binuclear center of FixN subunit where oxygen reduction takes place. The complex also functions as a proton pump.</text>
</comment>
<keyword evidence="19 21" id="KW-0472">Membrane</keyword>
<protein>
    <recommendedName>
        <fullName evidence="21">Cbb3-type cytochrome c oxidase subunit</fullName>
    </recommendedName>
</protein>
<evidence type="ECO:0000256" key="6">
    <source>
        <dbReference type="ARBA" id="ARBA00022475"/>
    </source>
</evidence>
<evidence type="ECO:0000256" key="10">
    <source>
        <dbReference type="ARBA" id="ARBA00022692"/>
    </source>
</evidence>
<comment type="caution">
    <text evidence="26">The sequence shown here is derived from an EMBL/GenBank/DDBJ whole genome shotgun (WGS) entry which is preliminary data.</text>
</comment>
<dbReference type="InterPro" id="IPR036909">
    <property type="entry name" value="Cyt_c-like_dom_sf"/>
</dbReference>
<proteinExistence type="inferred from homology"/>
<dbReference type="Pfam" id="PF14715">
    <property type="entry name" value="FixP_N"/>
    <property type="match status" value="1"/>
</dbReference>
<evidence type="ECO:0000256" key="12">
    <source>
        <dbReference type="ARBA" id="ARBA00022737"/>
    </source>
</evidence>
<organism evidence="26 27">
    <name type="scientific">Paradevosia shaoguanensis</name>
    <dbReference type="NCBI Taxonomy" id="1335043"/>
    <lineage>
        <taxon>Bacteria</taxon>
        <taxon>Pseudomonadati</taxon>
        <taxon>Pseudomonadota</taxon>
        <taxon>Alphaproteobacteria</taxon>
        <taxon>Hyphomicrobiales</taxon>
        <taxon>Devosiaceae</taxon>
        <taxon>Paradevosia</taxon>
    </lineage>
</organism>
<dbReference type="InterPro" id="IPR038414">
    <property type="entry name" value="CcoP_N_sf"/>
</dbReference>
<keyword evidence="14 21" id="KW-0249">Electron transport</keyword>
<dbReference type="GO" id="GO:0005506">
    <property type="term" value="F:iron ion binding"/>
    <property type="evidence" value="ECO:0007669"/>
    <property type="project" value="InterPro"/>
</dbReference>
<comment type="pathway">
    <text evidence="2 21">Energy metabolism; oxidative phosphorylation.</text>
</comment>
<evidence type="ECO:0000256" key="13">
    <source>
        <dbReference type="ARBA" id="ARBA00022781"/>
    </source>
</evidence>
<dbReference type="SUPFAM" id="SSF46626">
    <property type="entry name" value="Cytochrome c"/>
    <property type="match status" value="2"/>
</dbReference>
<evidence type="ECO:0000256" key="5">
    <source>
        <dbReference type="ARBA" id="ARBA00022448"/>
    </source>
</evidence>
<evidence type="ECO:0000259" key="25">
    <source>
        <dbReference type="PROSITE" id="PS51007"/>
    </source>
</evidence>
<feature type="binding site" description="axial binding residue" evidence="22">
    <location>
        <position position="225"/>
    </location>
    <ligand>
        <name>heme c</name>
        <dbReference type="ChEBI" id="CHEBI:61717"/>
        <label>2</label>
    </ligand>
    <ligandPart>
        <name>Fe</name>
        <dbReference type="ChEBI" id="CHEBI:18248"/>
    </ligandPart>
</feature>
<evidence type="ECO:0000256" key="15">
    <source>
        <dbReference type="ARBA" id="ARBA00022989"/>
    </source>
</evidence>
<evidence type="ECO:0000256" key="7">
    <source>
        <dbReference type="ARBA" id="ARBA00022519"/>
    </source>
</evidence>
<dbReference type="InterPro" id="IPR050597">
    <property type="entry name" value="Cytochrome_c_Oxidase_Subunit"/>
</dbReference>
<dbReference type="Gene3D" id="6.10.280.130">
    <property type="match status" value="1"/>
</dbReference>
<evidence type="ECO:0000256" key="20">
    <source>
        <dbReference type="ARBA" id="ARBA00025525"/>
    </source>
</evidence>
<comment type="subunit">
    <text evidence="4">Component of the cbb3-type cytochrome c oxidase at least composed of FixN, FixO, FixQ and FixP.</text>
</comment>
<evidence type="ECO:0000256" key="1">
    <source>
        <dbReference type="ARBA" id="ARBA00004533"/>
    </source>
</evidence>
<keyword evidence="16 21" id="KW-0560">Oxidoreductase</keyword>
<evidence type="ECO:0000256" key="23">
    <source>
        <dbReference type="PIRSR" id="PIRSR000006-2"/>
    </source>
</evidence>
<evidence type="ECO:0000313" key="26">
    <source>
        <dbReference type="EMBL" id="MCI0127841.1"/>
    </source>
</evidence>
<evidence type="ECO:0000256" key="17">
    <source>
        <dbReference type="ARBA" id="ARBA00023004"/>
    </source>
</evidence>
<feature type="binding site" description="covalent" evidence="23">
    <location>
        <position position="124"/>
    </location>
    <ligand>
        <name>heme c</name>
        <dbReference type="ChEBI" id="CHEBI:61717"/>
        <label>1</label>
    </ligand>
</feature>
<dbReference type="Pfam" id="PF00034">
    <property type="entry name" value="Cytochrom_C"/>
    <property type="match status" value="1"/>
</dbReference>
<evidence type="ECO:0000256" key="8">
    <source>
        <dbReference type="ARBA" id="ARBA00022617"/>
    </source>
</evidence>
<name>A0AA41UGY5_9HYPH</name>
<comment type="subcellular location">
    <subcellularLocation>
        <location evidence="1 21">Cell inner membrane</location>
    </subcellularLocation>
</comment>
<dbReference type="EMBL" id="JALAZD010000001">
    <property type="protein sequence ID" value="MCI0127841.1"/>
    <property type="molecule type" value="Genomic_DNA"/>
</dbReference>
<dbReference type="GO" id="GO:1902600">
    <property type="term" value="P:proton transmembrane transport"/>
    <property type="evidence" value="ECO:0007669"/>
    <property type="project" value="UniProtKB-KW"/>
</dbReference>
<dbReference type="PANTHER" id="PTHR33751:SF1">
    <property type="entry name" value="CBB3-TYPE CYTOCHROME C OXIDASE SUBUNIT FIXP"/>
    <property type="match status" value="1"/>
</dbReference>
<dbReference type="InterPro" id="IPR032858">
    <property type="entry name" value="CcoP_N"/>
</dbReference>
<dbReference type="GO" id="GO:0005886">
    <property type="term" value="C:plasma membrane"/>
    <property type="evidence" value="ECO:0007669"/>
    <property type="project" value="UniProtKB-SubCell"/>
</dbReference>
<evidence type="ECO:0000256" key="3">
    <source>
        <dbReference type="ARBA" id="ARBA00006113"/>
    </source>
</evidence>
<keyword evidence="10 24" id="KW-0812">Transmembrane</keyword>
<keyword evidence="7 21" id="KW-0997">Cell inner membrane</keyword>
<evidence type="ECO:0000256" key="19">
    <source>
        <dbReference type="ARBA" id="ARBA00023136"/>
    </source>
</evidence>
<evidence type="ECO:0000256" key="18">
    <source>
        <dbReference type="ARBA" id="ARBA00023065"/>
    </source>
</evidence>
<feature type="binding site" description="covalent" evidence="23">
    <location>
        <position position="121"/>
    </location>
    <ligand>
        <name>heme c</name>
        <dbReference type="ChEBI" id="CHEBI:61717"/>
        <label>1</label>
    </ligand>
</feature>
<evidence type="ECO:0000256" key="24">
    <source>
        <dbReference type="SAM" id="Phobius"/>
    </source>
</evidence>
<keyword evidence="8 21" id="KW-0349">Heme</keyword>
<dbReference type="RefSeq" id="WP_281736182.1">
    <property type="nucleotide sequence ID" value="NZ_JAKETQ010000001.1"/>
</dbReference>
<gene>
    <name evidence="26" type="primary">ccoP</name>
    <name evidence="26" type="ORF">ML536_13505</name>
</gene>
<keyword evidence="11 21" id="KW-0479">Metal-binding</keyword>
<dbReference type="Proteomes" id="UP001156140">
    <property type="component" value="Unassembled WGS sequence"/>
</dbReference>
<dbReference type="GO" id="GO:0020037">
    <property type="term" value="F:heme binding"/>
    <property type="evidence" value="ECO:0007669"/>
    <property type="project" value="InterPro"/>
</dbReference>
<comment type="similarity">
    <text evidence="3 21">Belongs to the CcoP / FixP family.</text>
</comment>
<evidence type="ECO:0000256" key="2">
    <source>
        <dbReference type="ARBA" id="ARBA00004673"/>
    </source>
</evidence>
<feature type="domain" description="Cytochrome c" evidence="25">
    <location>
        <begin position="208"/>
        <end position="289"/>
    </location>
</feature>
<comment type="cofactor">
    <cofactor evidence="21 23">
        <name>heme c</name>
        <dbReference type="ChEBI" id="CHEBI:61717"/>
    </cofactor>
    <text evidence="21 23">Binds 2 heme C groups per subunit.</text>
</comment>
<reference evidence="26" key="1">
    <citation type="submission" date="2022-03" db="EMBL/GenBank/DDBJ databases">
        <title>The complete genome sequence of a Methyloterrigena soli.</title>
        <authorList>
            <person name="Zi Z."/>
        </authorList>
    </citation>
    <scope>NUCLEOTIDE SEQUENCE</scope>
    <source>
        <strain evidence="26">M48</strain>
    </source>
</reference>
<feature type="binding site" description="covalent" evidence="23">
    <location>
        <position position="221"/>
    </location>
    <ligand>
        <name>heme c</name>
        <dbReference type="ChEBI" id="CHEBI:61717"/>
        <label>2</label>
    </ligand>
</feature>
<evidence type="ECO:0000256" key="11">
    <source>
        <dbReference type="ARBA" id="ARBA00022723"/>
    </source>
</evidence>
<keyword evidence="17 21" id="KW-0408">Iron</keyword>
<dbReference type="GO" id="GO:0016491">
    <property type="term" value="F:oxidoreductase activity"/>
    <property type="evidence" value="ECO:0007669"/>
    <property type="project" value="UniProtKB-KW"/>
</dbReference>
<dbReference type="InterPro" id="IPR009056">
    <property type="entry name" value="Cyt_c-like_dom"/>
</dbReference>
<evidence type="ECO:0000256" key="4">
    <source>
        <dbReference type="ARBA" id="ARBA00011203"/>
    </source>
</evidence>
<dbReference type="InterPro" id="IPR004678">
    <property type="entry name" value="Cyt_c_oxidase_cbb3_su3"/>
</dbReference>
<dbReference type="Gene3D" id="1.10.760.10">
    <property type="entry name" value="Cytochrome c-like domain"/>
    <property type="match status" value="2"/>
</dbReference>